<dbReference type="Gene3D" id="1.25.40.20">
    <property type="entry name" value="Ankyrin repeat-containing domain"/>
    <property type="match status" value="2"/>
</dbReference>
<proteinExistence type="predicted"/>
<dbReference type="PANTHER" id="PTHR46586">
    <property type="entry name" value="ANKYRIN REPEAT-CONTAINING PROTEIN"/>
    <property type="match status" value="1"/>
</dbReference>
<dbReference type="EMBL" id="JNBS01001783">
    <property type="protein sequence ID" value="OQR99776.1"/>
    <property type="molecule type" value="Genomic_DNA"/>
</dbReference>
<sequence length="299" mass="34706">MYQRCKEYFGLPKIEYTREDYYDEIDDGSAFSEYIRVNWYDDIDDADSSHPVQISYLLAAPMENVWIDELYEELQTPVALAQAGVVGGHIRLLKYLVAEHGIDIKDLNYINCAYRAKESLFWYMEDNNSRLLLYFDNSEVYPCIVDHAAIHNHLDMIKYLHENGNKDCTTFAMDGAAWLGHLDIIKYLDENSSEGCTELAMDLASARGHFEVVKFLYERNKAYRYPFEEAVSHGHLDNAKYLHENGEKCMDTEAMDIAAELGYFNVVKFFHEQRSDYFTECAMPLAAKNGHFEIVKILH</sequence>
<dbReference type="Pfam" id="PF13637">
    <property type="entry name" value="Ank_4"/>
    <property type="match status" value="1"/>
</dbReference>
<dbReference type="PANTHER" id="PTHR46586:SF3">
    <property type="entry name" value="ANKYRIN REPEAT-CONTAINING PROTEIN"/>
    <property type="match status" value="1"/>
</dbReference>
<organism evidence="1 2">
    <name type="scientific">Thraustotheca clavata</name>
    <dbReference type="NCBI Taxonomy" id="74557"/>
    <lineage>
        <taxon>Eukaryota</taxon>
        <taxon>Sar</taxon>
        <taxon>Stramenopiles</taxon>
        <taxon>Oomycota</taxon>
        <taxon>Saprolegniomycetes</taxon>
        <taxon>Saprolegniales</taxon>
        <taxon>Achlyaceae</taxon>
        <taxon>Thraustotheca</taxon>
    </lineage>
</organism>
<dbReference type="InterPro" id="IPR052050">
    <property type="entry name" value="SecEffector_AnkRepeat"/>
</dbReference>
<dbReference type="SUPFAM" id="SSF48403">
    <property type="entry name" value="Ankyrin repeat"/>
    <property type="match status" value="1"/>
</dbReference>
<keyword evidence="2" id="KW-1185">Reference proteome</keyword>
<name>A0A1V9ZP69_9STRA</name>
<reference evidence="1 2" key="1">
    <citation type="journal article" date="2014" name="Genome Biol. Evol.">
        <title>The secreted proteins of Achlya hypogyna and Thraustotheca clavata identify the ancestral oomycete secretome and reveal gene acquisitions by horizontal gene transfer.</title>
        <authorList>
            <person name="Misner I."/>
            <person name="Blouin N."/>
            <person name="Leonard G."/>
            <person name="Richards T.A."/>
            <person name="Lane C.E."/>
        </authorList>
    </citation>
    <scope>NUCLEOTIDE SEQUENCE [LARGE SCALE GENOMIC DNA]</scope>
    <source>
        <strain evidence="1 2">ATCC 34112</strain>
    </source>
</reference>
<dbReference type="Proteomes" id="UP000243217">
    <property type="component" value="Unassembled WGS sequence"/>
</dbReference>
<dbReference type="InterPro" id="IPR036770">
    <property type="entry name" value="Ankyrin_rpt-contain_sf"/>
</dbReference>
<comment type="caution">
    <text evidence="1">The sequence shown here is derived from an EMBL/GenBank/DDBJ whole genome shotgun (WGS) entry which is preliminary data.</text>
</comment>
<dbReference type="OrthoDB" id="63159at2759"/>
<dbReference type="AlphaFoldDB" id="A0A1V9ZP69"/>
<dbReference type="STRING" id="74557.A0A1V9ZP69"/>
<evidence type="ECO:0008006" key="3">
    <source>
        <dbReference type="Google" id="ProtNLM"/>
    </source>
</evidence>
<accession>A0A1V9ZP69</accession>
<protein>
    <recommendedName>
        <fullName evidence="3">Ankyrin repeat</fullName>
    </recommendedName>
</protein>
<gene>
    <name evidence="1" type="ORF">THRCLA_06399</name>
</gene>
<dbReference type="InterPro" id="IPR002110">
    <property type="entry name" value="Ankyrin_rpt"/>
</dbReference>
<evidence type="ECO:0000313" key="2">
    <source>
        <dbReference type="Proteomes" id="UP000243217"/>
    </source>
</evidence>
<evidence type="ECO:0000313" key="1">
    <source>
        <dbReference type="EMBL" id="OQR99776.1"/>
    </source>
</evidence>